<dbReference type="OrthoDB" id="2903551at2759"/>
<dbReference type="GeneID" id="59349858"/>
<feature type="compositionally biased region" description="Low complexity" evidence="1">
    <location>
        <begin position="165"/>
        <end position="182"/>
    </location>
</feature>
<organism evidence="2 3">
    <name type="scientific">Mycena indigotica</name>
    <dbReference type="NCBI Taxonomy" id="2126181"/>
    <lineage>
        <taxon>Eukaryota</taxon>
        <taxon>Fungi</taxon>
        <taxon>Dikarya</taxon>
        <taxon>Basidiomycota</taxon>
        <taxon>Agaricomycotina</taxon>
        <taxon>Agaricomycetes</taxon>
        <taxon>Agaricomycetidae</taxon>
        <taxon>Agaricales</taxon>
        <taxon>Marasmiineae</taxon>
        <taxon>Mycenaceae</taxon>
        <taxon>Mycena</taxon>
    </lineage>
</organism>
<dbReference type="EMBL" id="JACAZF010000009">
    <property type="protein sequence ID" value="KAF7295373.1"/>
    <property type="molecule type" value="Genomic_DNA"/>
</dbReference>
<dbReference type="Proteomes" id="UP000636479">
    <property type="component" value="Unassembled WGS sequence"/>
</dbReference>
<protein>
    <submittedName>
        <fullName evidence="2">Uncharacterized protein</fullName>
    </submittedName>
</protein>
<feature type="region of interest" description="Disordered" evidence="1">
    <location>
        <begin position="1"/>
        <end position="49"/>
    </location>
</feature>
<feature type="compositionally biased region" description="Polar residues" evidence="1">
    <location>
        <begin position="230"/>
        <end position="243"/>
    </location>
</feature>
<evidence type="ECO:0000256" key="1">
    <source>
        <dbReference type="SAM" id="MobiDB-lite"/>
    </source>
</evidence>
<name>A0A8H6SAK6_9AGAR</name>
<accession>A0A8H6SAK6</accession>
<gene>
    <name evidence="2" type="ORF">MIND_01076800</name>
</gene>
<evidence type="ECO:0000313" key="2">
    <source>
        <dbReference type="EMBL" id="KAF7295373.1"/>
    </source>
</evidence>
<reference evidence="2" key="1">
    <citation type="submission" date="2020-05" db="EMBL/GenBank/DDBJ databases">
        <title>Mycena genomes resolve the evolution of fungal bioluminescence.</title>
        <authorList>
            <person name="Tsai I.J."/>
        </authorList>
    </citation>
    <scope>NUCLEOTIDE SEQUENCE</scope>
    <source>
        <strain evidence="2">171206Taipei</strain>
    </source>
</reference>
<dbReference type="AlphaFoldDB" id="A0A8H6SAK6"/>
<dbReference type="RefSeq" id="XP_037216736.1">
    <property type="nucleotide sequence ID" value="XM_037367342.1"/>
</dbReference>
<feature type="region of interest" description="Disordered" evidence="1">
    <location>
        <begin position="163"/>
        <end position="269"/>
    </location>
</feature>
<keyword evidence="3" id="KW-1185">Reference proteome</keyword>
<sequence>MHSTPGRLPEAPPPATTAPTMLDPLDEISLKDFPPMAGTPTSATMSLPTPECQPVTLPHDSTMQNPPDRPVAYFIDNGDAAIVVPGAPLMKDYDSFTEGSKEGSFASLPAADVNEFGDPIYPISAPTLAALPHYNSTTAIHAWRLQVDEYRYQPGAVAQAQPLDVPTVSMSSSSSTTLSPMSEAGTTPTNAKRPRPRSTSSEEEGGIHKRNTRARPGTPPTPSPRIRAQSFGTSGSSGVQNSFLWVELGPPPNVFQAPRPPSRANSAPD</sequence>
<comment type="caution">
    <text evidence="2">The sequence shown here is derived from an EMBL/GenBank/DDBJ whole genome shotgun (WGS) entry which is preliminary data.</text>
</comment>
<feature type="compositionally biased region" description="Pro residues" evidence="1">
    <location>
        <begin position="249"/>
        <end position="261"/>
    </location>
</feature>
<evidence type="ECO:0000313" key="3">
    <source>
        <dbReference type="Proteomes" id="UP000636479"/>
    </source>
</evidence>
<proteinExistence type="predicted"/>